<evidence type="ECO:0000313" key="4">
    <source>
        <dbReference type="EMBL" id="BBO84948.1"/>
    </source>
</evidence>
<dbReference type="Proteomes" id="UP000425960">
    <property type="component" value="Chromosome"/>
</dbReference>
<reference evidence="4 5" key="1">
    <citation type="submission" date="2019-11" db="EMBL/GenBank/DDBJ databases">
        <title>Comparative genomics of hydrocarbon-degrading Desulfosarcina strains.</title>
        <authorList>
            <person name="Watanabe M."/>
            <person name="Kojima H."/>
            <person name="Fukui M."/>
        </authorList>
    </citation>
    <scope>NUCLEOTIDE SEQUENCE [LARGE SCALE GENOMIC DNA]</scope>
    <source>
        <strain evidence="4 5">28bB2T</strain>
    </source>
</reference>
<dbReference type="InterPro" id="IPR002197">
    <property type="entry name" value="HTH_Fis"/>
</dbReference>
<dbReference type="Pfam" id="PF02954">
    <property type="entry name" value="HTH_8"/>
    <property type="match status" value="1"/>
</dbReference>
<evidence type="ECO:0000313" key="5">
    <source>
        <dbReference type="Proteomes" id="UP000425960"/>
    </source>
</evidence>
<accession>A0A5K7ZXJ3</accession>
<dbReference type="InterPro" id="IPR009057">
    <property type="entry name" value="Homeodomain-like_sf"/>
</dbReference>
<dbReference type="AlphaFoldDB" id="A0A5K7ZXJ3"/>
<keyword evidence="1" id="KW-0547">Nucleotide-binding</keyword>
<dbReference type="RefSeq" id="WP_173179863.1">
    <property type="nucleotide sequence ID" value="NZ_AP021876.1"/>
</dbReference>
<dbReference type="GO" id="GO:0006355">
    <property type="term" value="P:regulation of DNA-templated transcription"/>
    <property type="evidence" value="ECO:0007669"/>
    <property type="project" value="InterPro"/>
</dbReference>
<sequence>MLNFSDVRTHLIQIPPLRERAEDMAPLVAHLARRAASQMGKTITAIDKRLLRRLASMPFSELSEYAVDKALETAGNNQSEAARTLGISKQALNKRLKKGKI</sequence>
<dbReference type="KEGG" id="dov:DSCO28_55140"/>
<gene>
    <name evidence="4" type="ORF">DSCO28_55140</name>
</gene>
<evidence type="ECO:0000259" key="3">
    <source>
        <dbReference type="PROSITE" id="PS50045"/>
    </source>
</evidence>
<dbReference type="SUPFAM" id="SSF46689">
    <property type="entry name" value="Homeodomain-like"/>
    <property type="match status" value="1"/>
</dbReference>
<evidence type="ECO:0000256" key="1">
    <source>
        <dbReference type="ARBA" id="ARBA00022741"/>
    </source>
</evidence>
<dbReference type="Gene3D" id="1.10.10.60">
    <property type="entry name" value="Homeodomain-like"/>
    <property type="match status" value="1"/>
</dbReference>
<name>A0A5K7ZXJ3_9BACT</name>
<feature type="domain" description="Sigma-54 factor interaction" evidence="3">
    <location>
        <begin position="12"/>
        <end position="59"/>
    </location>
</feature>
<keyword evidence="2" id="KW-0067">ATP-binding</keyword>
<dbReference type="PRINTS" id="PR01590">
    <property type="entry name" value="HTHFIS"/>
</dbReference>
<dbReference type="InterPro" id="IPR002078">
    <property type="entry name" value="Sigma_54_int"/>
</dbReference>
<dbReference type="PROSITE" id="PS50045">
    <property type="entry name" value="SIGMA54_INTERACT_4"/>
    <property type="match status" value="1"/>
</dbReference>
<organism evidence="4 5">
    <name type="scientific">Desulfosarcina ovata subsp. sediminis</name>
    <dbReference type="NCBI Taxonomy" id="885957"/>
    <lineage>
        <taxon>Bacteria</taxon>
        <taxon>Pseudomonadati</taxon>
        <taxon>Thermodesulfobacteriota</taxon>
        <taxon>Desulfobacteria</taxon>
        <taxon>Desulfobacterales</taxon>
        <taxon>Desulfosarcinaceae</taxon>
        <taxon>Desulfosarcina</taxon>
    </lineage>
</organism>
<dbReference type="GO" id="GO:0043565">
    <property type="term" value="F:sequence-specific DNA binding"/>
    <property type="evidence" value="ECO:0007669"/>
    <property type="project" value="InterPro"/>
</dbReference>
<dbReference type="GO" id="GO:0005524">
    <property type="term" value="F:ATP binding"/>
    <property type="evidence" value="ECO:0007669"/>
    <property type="project" value="UniProtKB-KW"/>
</dbReference>
<dbReference type="Gene3D" id="1.10.8.60">
    <property type="match status" value="1"/>
</dbReference>
<dbReference type="PANTHER" id="PTHR32071">
    <property type="entry name" value="TRANSCRIPTIONAL REGULATORY PROTEIN"/>
    <property type="match status" value="1"/>
</dbReference>
<protein>
    <recommendedName>
        <fullName evidence="3">Sigma-54 factor interaction domain-containing protein</fullName>
    </recommendedName>
</protein>
<evidence type="ECO:0000256" key="2">
    <source>
        <dbReference type="ARBA" id="ARBA00022840"/>
    </source>
</evidence>
<proteinExistence type="predicted"/>
<dbReference type="EMBL" id="AP021876">
    <property type="protein sequence ID" value="BBO84948.1"/>
    <property type="molecule type" value="Genomic_DNA"/>
</dbReference>